<dbReference type="PROSITE" id="PS00175">
    <property type="entry name" value="PG_MUTASE"/>
    <property type="match status" value="1"/>
</dbReference>
<gene>
    <name evidence="2" type="ORF">N7492_004752</name>
</gene>
<keyword evidence="3" id="KW-1185">Reference proteome</keyword>
<reference evidence="2" key="2">
    <citation type="journal article" date="2023" name="IMA Fungus">
        <title>Comparative genomic study of the Penicillium genus elucidates a diverse pangenome and 15 lateral gene transfer events.</title>
        <authorList>
            <person name="Petersen C."/>
            <person name="Sorensen T."/>
            <person name="Nielsen M.R."/>
            <person name="Sondergaard T.E."/>
            <person name="Sorensen J.L."/>
            <person name="Fitzpatrick D.A."/>
            <person name="Frisvad J.C."/>
            <person name="Nielsen K.L."/>
        </authorList>
    </citation>
    <scope>NUCLEOTIDE SEQUENCE</scope>
    <source>
        <strain evidence="2">IBT 21917</strain>
    </source>
</reference>
<comment type="caution">
    <text evidence="2">The sequence shown here is derived from an EMBL/GenBank/DDBJ whole genome shotgun (WGS) entry which is preliminary data.</text>
</comment>
<dbReference type="EMBL" id="JAPQKO010000003">
    <property type="protein sequence ID" value="KAJ5172159.1"/>
    <property type="molecule type" value="Genomic_DNA"/>
</dbReference>
<dbReference type="SUPFAM" id="SSF53254">
    <property type="entry name" value="Phosphoglycerate mutase-like"/>
    <property type="match status" value="1"/>
</dbReference>
<dbReference type="GO" id="GO:0003824">
    <property type="term" value="F:catalytic activity"/>
    <property type="evidence" value="ECO:0007669"/>
    <property type="project" value="InterPro"/>
</dbReference>
<sequence>MLLRAIVNVALLVAVASARTPTVFLVRHGEKPANPDDHSLTFHGLMRAQCLREVFGADSGYDIGYIMAPTMKSSGEHGRAFKTVSPLAEDLGLEVDTHCSRKNPGCVADAIRSYDGPGNILIAWRHKNMRDIQEMLGSNEPVEYPDER</sequence>
<dbReference type="AlphaFoldDB" id="A0A9W9IAG8"/>
<organism evidence="2 3">
    <name type="scientific">Penicillium capsulatum</name>
    <dbReference type="NCBI Taxonomy" id="69766"/>
    <lineage>
        <taxon>Eukaryota</taxon>
        <taxon>Fungi</taxon>
        <taxon>Dikarya</taxon>
        <taxon>Ascomycota</taxon>
        <taxon>Pezizomycotina</taxon>
        <taxon>Eurotiomycetes</taxon>
        <taxon>Eurotiomycetidae</taxon>
        <taxon>Eurotiales</taxon>
        <taxon>Aspergillaceae</taxon>
        <taxon>Penicillium</taxon>
    </lineage>
</organism>
<reference evidence="2" key="1">
    <citation type="submission" date="2022-11" db="EMBL/GenBank/DDBJ databases">
        <authorList>
            <person name="Petersen C."/>
        </authorList>
    </citation>
    <scope>NUCLEOTIDE SEQUENCE</scope>
    <source>
        <strain evidence="2">IBT 21917</strain>
    </source>
</reference>
<dbReference type="OrthoDB" id="425925at2759"/>
<evidence type="ECO:0000313" key="3">
    <source>
        <dbReference type="Proteomes" id="UP001146351"/>
    </source>
</evidence>
<proteinExistence type="predicted"/>
<feature type="signal peptide" evidence="1">
    <location>
        <begin position="1"/>
        <end position="18"/>
    </location>
</feature>
<name>A0A9W9IAG8_9EURO</name>
<evidence type="ECO:0000256" key="1">
    <source>
        <dbReference type="SAM" id="SignalP"/>
    </source>
</evidence>
<keyword evidence="1" id="KW-0732">Signal</keyword>
<dbReference type="Proteomes" id="UP001146351">
    <property type="component" value="Unassembled WGS sequence"/>
</dbReference>
<protein>
    <recommendedName>
        <fullName evidence="4">Phosphoglycerate mutase family protein</fullName>
    </recommendedName>
</protein>
<accession>A0A9W9IAG8</accession>
<dbReference type="InterPro" id="IPR001345">
    <property type="entry name" value="PG/BPGM_mutase_AS"/>
</dbReference>
<evidence type="ECO:0000313" key="2">
    <source>
        <dbReference type="EMBL" id="KAJ5172159.1"/>
    </source>
</evidence>
<dbReference type="InterPro" id="IPR029033">
    <property type="entry name" value="His_PPase_superfam"/>
</dbReference>
<feature type="chain" id="PRO_5040933995" description="Phosphoglycerate mutase family protein" evidence="1">
    <location>
        <begin position="19"/>
        <end position="148"/>
    </location>
</feature>
<evidence type="ECO:0008006" key="4">
    <source>
        <dbReference type="Google" id="ProtNLM"/>
    </source>
</evidence>